<dbReference type="EMBL" id="VEPZ02000857">
    <property type="protein sequence ID" value="KAE8715777.1"/>
    <property type="molecule type" value="Genomic_DNA"/>
</dbReference>
<evidence type="ECO:0000259" key="4">
    <source>
        <dbReference type="Pfam" id="PF25014"/>
    </source>
</evidence>
<dbReference type="InterPro" id="IPR056888">
    <property type="entry name" value="NET2A-D/KIP1-like_dom"/>
</dbReference>
<accession>A0A6A3BIC7</accession>
<feature type="domain" description="NET2A-D/KIP1-like alpha-helical" evidence="4">
    <location>
        <begin position="81"/>
        <end position="126"/>
    </location>
</feature>
<dbReference type="Pfam" id="PF24918">
    <property type="entry name" value="NET2A_C"/>
    <property type="match status" value="2"/>
</dbReference>
<evidence type="ECO:0000259" key="3">
    <source>
        <dbReference type="Pfam" id="PF24918"/>
    </source>
</evidence>
<dbReference type="AlphaFoldDB" id="A0A6A3BIC7"/>
<keyword evidence="1" id="KW-0175">Coiled coil</keyword>
<evidence type="ECO:0000256" key="1">
    <source>
        <dbReference type="SAM" id="Coils"/>
    </source>
</evidence>
<feature type="compositionally biased region" description="Basic and acidic residues" evidence="2">
    <location>
        <begin position="182"/>
        <end position="192"/>
    </location>
</feature>
<dbReference type="Pfam" id="PF25014">
    <property type="entry name" value="NET2A"/>
    <property type="match status" value="1"/>
</dbReference>
<feature type="compositionally biased region" description="Polar residues" evidence="2">
    <location>
        <begin position="170"/>
        <end position="180"/>
    </location>
</feature>
<protein>
    <submittedName>
        <fullName evidence="5">Uncharacterized protein</fullName>
    </submittedName>
</protein>
<keyword evidence="6" id="KW-1185">Reference proteome</keyword>
<reference evidence="5" key="1">
    <citation type="submission" date="2019-09" db="EMBL/GenBank/DDBJ databases">
        <title>Draft genome information of white flower Hibiscus syriacus.</title>
        <authorList>
            <person name="Kim Y.-M."/>
        </authorList>
    </citation>
    <scope>NUCLEOTIDE SEQUENCE [LARGE SCALE GENOMIC DNA]</scope>
    <source>
        <strain evidence="5">YM2019G1</strain>
    </source>
</reference>
<feature type="domain" description="NET2A-D/KIP1-like C-terminal" evidence="3">
    <location>
        <begin position="331"/>
        <end position="388"/>
    </location>
</feature>
<name>A0A6A3BIC7_HIBSY</name>
<feature type="coiled-coil region" evidence="1">
    <location>
        <begin position="359"/>
        <end position="429"/>
    </location>
</feature>
<dbReference type="PANTHER" id="PTHR31631:SF0">
    <property type="entry name" value="PROTEIN NETWORKED 2D"/>
    <property type="match status" value="1"/>
</dbReference>
<feature type="domain" description="NET2A-D/KIP1-like C-terminal" evidence="3">
    <location>
        <begin position="401"/>
        <end position="459"/>
    </location>
</feature>
<feature type="region of interest" description="Disordered" evidence="2">
    <location>
        <begin position="147"/>
        <end position="198"/>
    </location>
</feature>
<dbReference type="InterPro" id="IPR056889">
    <property type="entry name" value="NET2A-D/KIP1-like_C"/>
</dbReference>
<proteinExistence type="predicted"/>
<dbReference type="Proteomes" id="UP000436088">
    <property type="component" value="Unassembled WGS sequence"/>
</dbReference>
<evidence type="ECO:0000313" key="6">
    <source>
        <dbReference type="Proteomes" id="UP000436088"/>
    </source>
</evidence>
<evidence type="ECO:0000256" key="2">
    <source>
        <dbReference type="SAM" id="MobiDB-lite"/>
    </source>
</evidence>
<evidence type="ECO:0000313" key="5">
    <source>
        <dbReference type="EMBL" id="KAE8715777.1"/>
    </source>
</evidence>
<feature type="coiled-coil region" evidence="1">
    <location>
        <begin position="60"/>
        <end position="87"/>
    </location>
</feature>
<dbReference type="PANTHER" id="PTHR31631">
    <property type="entry name" value="PROTEIN NETWORKED 2D"/>
    <property type="match status" value="1"/>
</dbReference>
<organism evidence="5 6">
    <name type="scientific">Hibiscus syriacus</name>
    <name type="common">Rose of Sharon</name>
    <dbReference type="NCBI Taxonomy" id="106335"/>
    <lineage>
        <taxon>Eukaryota</taxon>
        <taxon>Viridiplantae</taxon>
        <taxon>Streptophyta</taxon>
        <taxon>Embryophyta</taxon>
        <taxon>Tracheophyta</taxon>
        <taxon>Spermatophyta</taxon>
        <taxon>Magnoliopsida</taxon>
        <taxon>eudicotyledons</taxon>
        <taxon>Gunneridae</taxon>
        <taxon>Pentapetalae</taxon>
        <taxon>rosids</taxon>
        <taxon>malvids</taxon>
        <taxon>Malvales</taxon>
        <taxon>Malvaceae</taxon>
        <taxon>Malvoideae</taxon>
        <taxon>Hibiscus</taxon>
    </lineage>
</organism>
<gene>
    <name evidence="5" type="ORF">F3Y22_tig00110160pilonHSYRG00470</name>
</gene>
<comment type="caution">
    <text evidence="5">The sequence shown here is derived from an EMBL/GenBank/DDBJ whole genome shotgun (WGS) entry which is preliminary data.</text>
</comment>
<feature type="compositionally biased region" description="Basic and acidic residues" evidence="2">
    <location>
        <begin position="153"/>
        <end position="169"/>
    </location>
</feature>
<sequence length="499" mass="57568">METKVVKRRIEDAREKLVSFKNEFVLNKIGPENPSAREDESLVENMKEKFEVGPGESLSVAGTEDTIDELANKVLDLETALRKMEEKLHWIQDLNRSVEDRNNDLQAHLTEAHCNIDCFSREMHNVKLDEVESSEDKVNDCDRMMKNVNAGRDVSHETSKPLGKSEDQKTAQASPTTLHTLSKCEPKEHERESEDEPDWKQLCMKGMENREENLLTEYITMLRSYKDTKKKLMEVETNNQNSLSDIMLQLKELKNSSTMKDEEILSLRRELNLSQTGLSQNNNTDQYAEPRVSTEKSMVIENSLVLPTKEEAKDNIGMVLGDQSQTLSEIEEKFLMNIDELLDENLGFWFRFSTAVQQVPKLENGVKDLQAEVSKLDEQKRKMEVALRDDKGIESKCCRWGVQVHSYQAAKFQGEILNMKQQNNKVAEEIQFGLDIARTLQLEVERTLEKLTEDWEISGSKVDPSDQLRHLDTWYRVPLRSLIFGIKPRKQKTSIIANR</sequence>